<evidence type="ECO:0000256" key="8">
    <source>
        <dbReference type="SAM" id="Phobius"/>
    </source>
</evidence>
<proteinExistence type="inferred from homology"/>
<comment type="subcellular location">
    <subcellularLocation>
        <location evidence="1">Cell membrane</location>
        <topology evidence="1">Multi-pass membrane protein</topology>
    </subcellularLocation>
</comment>
<feature type="transmembrane region" description="Helical" evidence="8">
    <location>
        <begin position="306"/>
        <end position="327"/>
    </location>
</feature>
<dbReference type="InterPro" id="IPR011701">
    <property type="entry name" value="MFS"/>
</dbReference>
<evidence type="ECO:0000259" key="9">
    <source>
        <dbReference type="PROSITE" id="PS50850"/>
    </source>
</evidence>
<keyword evidence="4" id="KW-1003">Cell membrane</keyword>
<dbReference type="PANTHER" id="PTHR42718">
    <property type="entry name" value="MAJOR FACILITATOR SUPERFAMILY MULTIDRUG TRANSPORTER MFSC"/>
    <property type="match status" value="1"/>
</dbReference>
<dbReference type="CDD" id="cd17503">
    <property type="entry name" value="MFS_LmrB_MDR_like"/>
    <property type="match status" value="1"/>
</dbReference>
<evidence type="ECO:0000256" key="1">
    <source>
        <dbReference type="ARBA" id="ARBA00004651"/>
    </source>
</evidence>
<keyword evidence="7 8" id="KW-0472">Membrane</keyword>
<reference evidence="10 11" key="1">
    <citation type="submission" date="2019-10" db="EMBL/GenBank/DDBJ databases">
        <title>Description of Paenibacillus terricola sp. nov.</title>
        <authorList>
            <person name="Carlier A."/>
            <person name="Qi S."/>
        </authorList>
    </citation>
    <scope>NUCLEOTIDE SEQUENCE [LARGE SCALE GENOMIC DNA]</scope>
    <source>
        <strain evidence="10 11">LMG 31459</strain>
    </source>
</reference>
<protein>
    <submittedName>
        <fullName evidence="10">DHA2 family efflux MFS transporter permease subunit</fullName>
    </submittedName>
</protein>
<keyword evidence="3" id="KW-0813">Transport</keyword>
<evidence type="ECO:0000256" key="3">
    <source>
        <dbReference type="ARBA" id="ARBA00022448"/>
    </source>
</evidence>
<feature type="transmembrane region" description="Helical" evidence="8">
    <location>
        <begin position="269"/>
        <end position="294"/>
    </location>
</feature>
<dbReference type="EMBL" id="WHOB01000068">
    <property type="protein sequence ID" value="NOU81757.1"/>
    <property type="molecule type" value="Genomic_DNA"/>
</dbReference>
<feature type="transmembrane region" description="Helical" evidence="8">
    <location>
        <begin position="170"/>
        <end position="190"/>
    </location>
</feature>
<evidence type="ECO:0000256" key="7">
    <source>
        <dbReference type="ARBA" id="ARBA00023136"/>
    </source>
</evidence>
<feature type="transmembrane region" description="Helical" evidence="8">
    <location>
        <begin position="12"/>
        <end position="32"/>
    </location>
</feature>
<feature type="transmembrane region" description="Helical" evidence="8">
    <location>
        <begin position="334"/>
        <end position="353"/>
    </location>
</feature>
<feature type="transmembrane region" description="Helical" evidence="8">
    <location>
        <begin position="111"/>
        <end position="132"/>
    </location>
</feature>
<accession>A0ABX1YLC2</accession>
<dbReference type="PRINTS" id="PR01036">
    <property type="entry name" value="TCRTETB"/>
</dbReference>
<gene>
    <name evidence="10" type="ORF">GC101_23110</name>
</gene>
<dbReference type="Gene3D" id="1.20.1720.10">
    <property type="entry name" value="Multidrug resistance protein D"/>
    <property type="match status" value="1"/>
</dbReference>
<dbReference type="PROSITE" id="PS50850">
    <property type="entry name" value="MFS"/>
    <property type="match status" value="1"/>
</dbReference>
<feature type="transmembrane region" description="Helical" evidence="8">
    <location>
        <begin position="52"/>
        <end position="75"/>
    </location>
</feature>
<feature type="transmembrane region" description="Helical" evidence="8">
    <location>
        <begin position="359"/>
        <end position="381"/>
    </location>
</feature>
<keyword evidence="6 8" id="KW-1133">Transmembrane helix</keyword>
<evidence type="ECO:0000256" key="6">
    <source>
        <dbReference type="ARBA" id="ARBA00022989"/>
    </source>
</evidence>
<dbReference type="SUPFAM" id="SSF103473">
    <property type="entry name" value="MFS general substrate transporter"/>
    <property type="match status" value="1"/>
</dbReference>
<dbReference type="Pfam" id="PF07690">
    <property type="entry name" value="MFS_1"/>
    <property type="match status" value="1"/>
</dbReference>
<evidence type="ECO:0000256" key="2">
    <source>
        <dbReference type="ARBA" id="ARBA00008537"/>
    </source>
</evidence>
<sequence>MEGNGMEKIPKGTVLIMAILIIGAMVGLLNQSSLNTALPNIMGDFQVSTSTVQWLTTAFALVTGIVVPITAFLIQRFTTKQVFVFAMGMLTAGTLLCAVSPNFGLLLTGRIVQAVGVGIMLPLVQTLTFILIPVAKRGFTMGMIGLAVNFAPAIGPVLNGWLVEDHSWRLLFYILAPYSLLITVIGVFLVKNVTPQVKSKVDALSMTLSSLGFGGVLYGFSVSGSKGWGSTEVLISLAVGFLALGLFVWRQLTMENPLLELRVFTSPAFTMATVISMVLMIIMLSAQLLLPIYMQTMLGYTALKSGLMLLPGAILICIMSPIAGRLFDKIGARTLVITGLGLTVISALLFSNLTEHTTYTFLMVGYSLRMVGVSLTLLPVITSGMNSLPPALIRHGIPVNTTLRTVAGSIGTALLVTIMTHSGGGQKPTGDVHSLIHGMNVASMVTTGAAVAALILAFFIKRKEAPAEIPAKGVAVK</sequence>
<feature type="transmembrane region" description="Helical" evidence="8">
    <location>
        <begin position="402"/>
        <end position="421"/>
    </location>
</feature>
<feature type="domain" description="Major facilitator superfamily (MFS) profile" evidence="9">
    <location>
        <begin position="16"/>
        <end position="465"/>
    </location>
</feature>
<comment type="similarity">
    <text evidence="2">Belongs to the major facilitator superfamily. EmrB family.</text>
</comment>
<keyword evidence="11" id="KW-1185">Reference proteome</keyword>
<name>A0ABX1YLC2_9BACL</name>
<dbReference type="NCBIfam" id="TIGR00711">
    <property type="entry name" value="efflux_EmrB"/>
    <property type="match status" value="1"/>
</dbReference>
<dbReference type="InterPro" id="IPR020846">
    <property type="entry name" value="MFS_dom"/>
</dbReference>
<evidence type="ECO:0000256" key="4">
    <source>
        <dbReference type="ARBA" id="ARBA00022475"/>
    </source>
</evidence>
<feature type="transmembrane region" description="Helical" evidence="8">
    <location>
        <begin position="139"/>
        <end position="158"/>
    </location>
</feature>
<keyword evidence="5 8" id="KW-0812">Transmembrane</keyword>
<dbReference type="Proteomes" id="UP000596857">
    <property type="component" value="Unassembled WGS sequence"/>
</dbReference>
<dbReference type="InterPro" id="IPR036259">
    <property type="entry name" value="MFS_trans_sf"/>
</dbReference>
<dbReference type="Gene3D" id="1.20.1250.20">
    <property type="entry name" value="MFS general substrate transporter like domains"/>
    <property type="match status" value="1"/>
</dbReference>
<dbReference type="InterPro" id="IPR004638">
    <property type="entry name" value="EmrB-like"/>
</dbReference>
<feature type="transmembrane region" description="Helical" evidence="8">
    <location>
        <begin position="202"/>
        <end position="221"/>
    </location>
</feature>
<dbReference type="PANTHER" id="PTHR42718:SF9">
    <property type="entry name" value="MAJOR FACILITATOR SUPERFAMILY MULTIDRUG TRANSPORTER MFSC"/>
    <property type="match status" value="1"/>
</dbReference>
<evidence type="ECO:0000313" key="10">
    <source>
        <dbReference type="EMBL" id="NOU81757.1"/>
    </source>
</evidence>
<feature type="transmembrane region" description="Helical" evidence="8">
    <location>
        <begin position="82"/>
        <end position="105"/>
    </location>
</feature>
<comment type="caution">
    <text evidence="10">The sequence shown here is derived from an EMBL/GenBank/DDBJ whole genome shotgun (WGS) entry which is preliminary data.</text>
</comment>
<organism evidence="10 11">
    <name type="scientific">Paenibacillus phytohabitans</name>
    <dbReference type="NCBI Taxonomy" id="2654978"/>
    <lineage>
        <taxon>Bacteria</taxon>
        <taxon>Bacillati</taxon>
        <taxon>Bacillota</taxon>
        <taxon>Bacilli</taxon>
        <taxon>Bacillales</taxon>
        <taxon>Paenibacillaceae</taxon>
        <taxon>Paenibacillus</taxon>
    </lineage>
</organism>
<feature type="transmembrane region" description="Helical" evidence="8">
    <location>
        <begin position="441"/>
        <end position="460"/>
    </location>
</feature>
<evidence type="ECO:0000256" key="5">
    <source>
        <dbReference type="ARBA" id="ARBA00022692"/>
    </source>
</evidence>
<evidence type="ECO:0000313" key="11">
    <source>
        <dbReference type="Proteomes" id="UP000596857"/>
    </source>
</evidence>
<feature type="transmembrane region" description="Helical" evidence="8">
    <location>
        <begin position="233"/>
        <end position="249"/>
    </location>
</feature>